<protein>
    <submittedName>
        <fullName evidence="1">Uncharacterized protein</fullName>
    </submittedName>
</protein>
<evidence type="ECO:0000313" key="1">
    <source>
        <dbReference type="EMBL" id="UYV81515.1"/>
    </source>
</evidence>
<proteinExistence type="predicted"/>
<keyword evidence="2" id="KW-1185">Reference proteome</keyword>
<gene>
    <name evidence="1" type="ORF">LAZ67_20001409</name>
</gene>
<sequence length="166" mass="18673">MNREVKISIYRLKPAYILRTLDQPASSGDPIIPASREDPIIPASREDPIIPASREDSIIPASSEDPIGPSIRQGFGSWILRPLDYDTETIAWAVFDSQDREDFLVSLTNEETNHLSELLDRENPHNNSHLAAPAWRWEPAETGTLRFGFGFGCAVGEYPCVYECVW</sequence>
<accession>A0ABY6LP63</accession>
<name>A0ABY6LP63_9ARAC</name>
<evidence type="ECO:0000313" key="2">
    <source>
        <dbReference type="Proteomes" id="UP001235939"/>
    </source>
</evidence>
<dbReference type="Proteomes" id="UP001235939">
    <property type="component" value="Chromosome 20"/>
</dbReference>
<dbReference type="EMBL" id="CP092882">
    <property type="protein sequence ID" value="UYV81515.1"/>
    <property type="molecule type" value="Genomic_DNA"/>
</dbReference>
<feature type="non-terminal residue" evidence="1">
    <location>
        <position position="1"/>
    </location>
</feature>
<reference evidence="1 2" key="1">
    <citation type="submission" date="2022-01" db="EMBL/GenBank/DDBJ databases">
        <title>A chromosomal length assembly of Cordylochernes scorpioides.</title>
        <authorList>
            <person name="Zeh D."/>
            <person name="Zeh J."/>
        </authorList>
    </citation>
    <scope>NUCLEOTIDE SEQUENCE [LARGE SCALE GENOMIC DNA]</scope>
    <source>
        <strain evidence="1">IN4F17</strain>
        <tissue evidence="1">Whole Body</tissue>
    </source>
</reference>
<organism evidence="1 2">
    <name type="scientific">Cordylochernes scorpioides</name>
    <dbReference type="NCBI Taxonomy" id="51811"/>
    <lineage>
        <taxon>Eukaryota</taxon>
        <taxon>Metazoa</taxon>
        <taxon>Ecdysozoa</taxon>
        <taxon>Arthropoda</taxon>
        <taxon>Chelicerata</taxon>
        <taxon>Arachnida</taxon>
        <taxon>Pseudoscorpiones</taxon>
        <taxon>Cheliferoidea</taxon>
        <taxon>Chernetidae</taxon>
        <taxon>Cordylochernes</taxon>
    </lineage>
</organism>